<keyword evidence="3" id="KW-1185">Reference proteome</keyword>
<sequence>MTHLTVTLSSVLRLNLIIPSQSRKSLESTNPNLDTQQRYLKLISTSYLIFQDCHSEQPPQTSQVSSALELTLLTLEVIFVTIFGMAGMNLGTSVSAATRGASMFKSGNKVINLQSVSSCSGSFTLCNILTAKICVCVLLLQIINAFLLTYYYKYYKSLIVIISNTLKWKYIIQ</sequence>
<keyword evidence="1" id="KW-0472">Membrane</keyword>
<gene>
    <name evidence="2" type="ORF">HINF_LOCUS15422</name>
</gene>
<evidence type="ECO:0000313" key="2">
    <source>
        <dbReference type="EMBL" id="CAL5997799.1"/>
    </source>
</evidence>
<evidence type="ECO:0000256" key="1">
    <source>
        <dbReference type="SAM" id="Phobius"/>
    </source>
</evidence>
<keyword evidence="1" id="KW-0812">Transmembrane</keyword>
<accession>A0ABP1HMH2</accession>
<feature type="transmembrane region" description="Helical" evidence="1">
    <location>
        <begin position="129"/>
        <end position="152"/>
    </location>
</feature>
<keyword evidence="1" id="KW-1133">Transmembrane helix</keyword>
<comment type="caution">
    <text evidence="2">The sequence shown here is derived from an EMBL/GenBank/DDBJ whole genome shotgun (WGS) entry which is preliminary data.</text>
</comment>
<dbReference type="Proteomes" id="UP001642409">
    <property type="component" value="Unassembled WGS sequence"/>
</dbReference>
<reference evidence="2 3" key="1">
    <citation type="submission" date="2024-07" db="EMBL/GenBank/DDBJ databases">
        <authorList>
            <person name="Akdeniz Z."/>
        </authorList>
    </citation>
    <scope>NUCLEOTIDE SEQUENCE [LARGE SCALE GENOMIC DNA]</scope>
</reference>
<proteinExistence type="predicted"/>
<dbReference type="EMBL" id="CAXDID020000037">
    <property type="protein sequence ID" value="CAL5997799.1"/>
    <property type="molecule type" value="Genomic_DNA"/>
</dbReference>
<name>A0ABP1HMH2_9EUKA</name>
<organism evidence="2 3">
    <name type="scientific">Hexamita inflata</name>
    <dbReference type="NCBI Taxonomy" id="28002"/>
    <lineage>
        <taxon>Eukaryota</taxon>
        <taxon>Metamonada</taxon>
        <taxon>Diplomonadida</taxon>
        <taxon>Hexamitidae</taxon>
        <taxon>Hexamitinae</taxon>
        <taxon>Hexamita</taxon>
    </lineage>
</organism>
<protein>
    <submittedName>
        <fullName evidence="2">Hypothetical_protein</fullName>
    </submittedName>
</protein>
<evidence type="ECO:0000313" key="3">
    <source>
        <dbReference type="Proteomes" id="UP001642409"/>
    </source>
</evidence>